<gene>
    <name evidence="2" type="ORF">SDC9_75496</name>
</gene>
<feature type="region of interest" description="Disordered" evidence="1">
    <location>
        <begin position="1"/>
        <end position="26"/>
    </location>
</feature>
<reference evidence="2" key="1">
    <citation type="submission" date="2019-08" db="EMBL/GenBank/DDBJ databases">
        <authorList>
            <person name="Kucharzyk K."/>
            <person name="Murdoch R.W."/>
            <person name="Higgins S."/>
            <person name="Loffler F."/>
        </authorList>
    </citation>
    <scope>NUCLEOTIDE SEQUENCE</scope>
</reference>
<feature type="compositionally biased region" description="Basic and acidic residues" evidence="1">
    <location>
        <begin position="1"/>
        <end position="12"/>
    </location>
</feature>
<dbReference type="AlphaFoldDB" id="A0A644YLT5"/>
<comment type="caution">
    <text evidence="2">The sequence shown here is derived from an EMBL/GenBank/DDBJ whole genome shotgun (WGS) entry which is preliminary data.</text>
</comment>
<name>A0A644YLT5_9ZZZZ</name>
<evidence type="ECO:0000313" key="2">
    <source>
        <dbReference type="EMBL" id="MPM28958.1"/>
    </source>
</evidence>
<protein>
    <submittedName>
        <fullName evidence="2">Uncharacterized protein</fullName>
    </submittedName>
</protein>
<proteinExistence type="predicted"/>
<accession>A0A644YLT5</accession>
<evidence type="ECO:0000256" key="1">
    <source>
        <dbReference type="SAM" id="MobiDB-lite"/>
    </source>
</evidence>
<organism evidence="2">
    <name type="scientific">bioreactor metagenome</name>
    <dbReference type="NCBI Taxonomy" id="1076179"/>
    <lineage>
        <taxon>unclassified sequences</taxon>
        <taxon>metagenomes</taxon>
        <taxon>ecological metagenomes</taxon>
    </lineage>
</organism>
<sequence>MLQPLHERHGEVVRPQGGKGQGDPVGLAPLQKAVAEGIERAVVAGGEGSESHLLVAGGLASLHALAAKHVGVLGAHRAVHIARLTEAAAADTAAEDLQHHPVVYDLGRGDDGGHGVIGGIEILNHALGDNRRGPVPGSDGGYRTVHFIGNVVEGGDVETLDPRG</sequence>
<dbReference type="EMBL" id="VSSQ01005389">
    <property type="protein sequence ID" value="MPM28958.1"/>
    <property type="molecule type" value="Genomic_DNA"/>
</dbReference>